<accession>A0AAY5LAA0</accession>
<dbReference type="FunFam" id="3.30.160.60:FF:000325">
    <property type="entry name" value="ZFP90 zinc finger protein"/>
    <property type="match status" value="1"/>
</dbReference>
<name>A0AAY5LAA0_ESOLU</name>
<evidence type="ECO:0000259" key="12">
    <source>
        <dbReference type="PROSITE" id="PS50157"/>
    </source>
</evidence>
<dbReference type="Gene3D" id="3.30.160.60">
    <property type="entry name" value="Classic Zinc Finger"/>
    <property type="match status" value="2"/>
</dbReference>
<dbReference type="AlphaFoldDB" id="A0AAY5LAA0"/>
<comment type="subcellular location">
    <subcellularLocation>
        <location evidence="1">Nucleus</location>
    </subcellularLocation>
</comment>
<dbReference type="PANTHER" id="PTHR24408:SF58">
    <property type="entry name" value="TRANSCRIPTION FACTOR (TFIIIA), PUTATIVE (AFU_ORTHOLOGUE AFUA_1G05150)-RELATED"/>
    <property type="match status" value="1"/>
</dbReference>
<keyword evidence="5" id="KW-0862">Zinc</keyword>
<dbReference type="GO" id="GO:0000981">
    <property type="term" value="F:DNA-binding transcription factor activity, RNA polymerase II-specific"/>
    <property type="evidence" value="ECO:0007669"/>
    <property type="project" value="TreeGrafter"/>
</dbReference>
<evidence type="ECO:0000313" key="14">
    <source>
        <dbReference type="Proteomes" id="UP000265140"/>
    </source>
</evidence>
<dbReference type="Ensembl" id="ENSELUT00000106401.1">
    <property type="protein sequence ID" value="ENSELUP00000098001.1"/>
    <property type="gene ID" value="ENSELUG00000044092.1"/>
</dbReference>
<keyword evidence="8" id="KW-0804">Transcription</keyword>
<keyword evidence="6" id="KW-0805">Transcription regulation</keyword>
<keyword evidence="3" id="KW-0677">Repeat</keyword>
<evidence type="ECO:0000256" key="5">
    <source>
        <dbReference type="ARBA" id="ARBA00022833"/>
    </source>
</evidence>
<evidence type="ECO:0000256" key="11">
    <source>
        <dbReference type="SAM" id="MobiDB-lite"/>
    </source>
</evidence>
<evidence type="ECO:0000256" key="10">
    <source>
        <dbReference type="PROSITE-ProRule" id="PRU00042"/>
    </source>
</evidence>
<organism evidence="13 14">
    <name type="scientific">Esox lucius</name>
    <name type="common">Northern pike</name>
    <dbReference type="NCBI Taxonomy" id="8010"/>
    <lineage>
        <taxon>Eukaryota</taxon>
        <taxon>Metazoa</taxon>
        <taxon>Chordata</taxon>
        <taxon>Craniata</taxon>
        <taxon>Vertebrata</taxon>
        <taxon>Euteleostomi</taxon>
        <taxon>Actinopterygii</taxon>
        <taxon>Neopterygii</taxon>
        <taxon>Teleostei</taxon>
        <taxon>Protacanthopterygii</taxon>
        <taxon>Esociformes</taxon>
        <taxon>Esocidae</taxon>
        <taxon>Esox</taxon>
    </lineage>
</organism>
<keyword evidence="9" id="KW-0539">Nucleus</keyword>
<dbReference type="SMART" id="SM00355">
    <property type="entry name" value="ZnF_C2H2"/>
    <property type="match status" value="2"/>
</dbReference>
<dbReference type="GO" id="GO:0008270">
    <property type="term" value="F:zinc ion binding"/>
    <property type="evidence" value="ECO:0007669"/>
    <property type="project" value="UniProtKB-KW"/>
</dbReference>
<reference evidence="13 14" key="1">
    <citation type="submission" date="2020-02" db="EMBL/GenBank/DDBJ databases">
        <title>Esox lucius (northern pike) genome, fEsoLuc1, primary haplotype.</title>
        <authorList>
            <person name="Myers G."/>
            <person name="Karagic N."/>
            <person name="Meyer A."/>
            <person name="Pippel M."/>
            <person name="Reichard M."/>
            <person name="Winkler S."/>
            <person name="Tracey A."/>
            <person name="Sims Y."/>
            <person name="Howe K."/>
            <person name="Rhie A."/>
            <person name="Formenti G."/>
            <person name="Durbin R."/>
            <person name="Fedrigo O."/>
            <person name="Jarvis E.D."/>
        </authorList>
    </citation>
    <scope>NUCLEOTIDE SEQUENCE [LARGE SCALE GENOMIC DNA]</scope>
</reference>
<evidence type="ECO:0000256" key="2">
    <source>
        <dbReference type="ARBA" id="ARBA00022723"/>
    </source>
</evidence>
<feature type="region of interest" description="Disordered" evidence="11">
    <location>
        <begin position="182"/>
        <end position="217"/>
    </location>
</feature>
<evidence type="ECO:0000313" key="13">
    <source>
        <dbReference type="Ensembl" id="ENSELUP00000098001.1"/>
    </source>
</evidence>
<feature type="domain" description="C2H2-type" evidence="12">
    <location>
        <begin position="433"/>
        <end position="455"/>
    </location>
</feature>
<dbReference type="Pfam" id="PF00096">
    <property type="entry name" value="zf-C2H2"/>
    <property type="match status" value="2"/>
</dbReference>
<keyword evidence="4 10" id="KW-0863">Zinc-finger</keyword>
<keyword evidence="7" id="KW-0238">DNA-binding</keyword>
<dbReference type="GeneTree" id="ENSGT00990000204590"/>
<reference evidence="13" key="3">
    <citation type="submission" date="2025-09" db="UniProtKB">
        <authorList>
            <consortium name="Ensembl"/>
        </authorList>
    </citation>
    <scope>IDENTIFICATION</scope>
</reference>
<evidence type="ECO:0000256" key="4">
    <source>
        <dbReference type="ARBA" id="ARBA00022771"/>
    </source>
</evidence>
<protein>
    <recommendedName>
        <fullName evidence="12">C2H2-type domain-containing protein</fullName>
    </recommendedName>
</protein>
<feature type="region of interest" description="Disordered" evidence="11">
    <location>
        <begin position="1"/>
        <end position="31"/>
    </location>
</feature>
<dbReference type="SUPFAM" id="SSF57667">
    <property type="entry name" value="beta-beta-alpha zinc fingers"/>
    <property type="match status" value="1"/>
</dbReference>
<evidence type="ECO:0000256" key="6">
    <source>
        <dbReference type="ARBA" id="ARBA00023015"/>
    </source>
</evidence>
<evidence type="ECO:0000256" key="9">
    <source>
        <dbReference type="ARBA" id="ARBA00023242"/>
    </source>
</evidence>
<dbReference type="InterPro" id="IPR013087">
    <property type="entry name" value="Znf_C2H2_type"/>
</dbReference>
<evidence type="ECO:0000256" key="7">
    <source>
        <dbReference type="ARBA" id="ARBA00023125"/>
    </source>
</evidence>
<dbReference type="PROSITE" id="PS00028">
    <property type="entry name" value="ZINC_FINGER_C2H2_1"/>
    <property type="match status" value="2"/>
</dbReference>
<keyword evidence="2" id="KW-0479">Metal-binding</keyword>
<evidence type="ECO:0000256" key="8">
    <source>
        <dbReference type="ARBA" id="ARBA00023163"/>
    </source>
</evidence>
<proteinExistence type="predicted"/>
<dbReference type="Proteomes" id="UP000265140">
    <property type="component" value="Chromosome 6"/>
</dbReference>
<sequence length="468" mass="52182">MFNIPADRKPTVKRKFSDQHQSKRKEPSSFHSTLFPQSCEVVPVICHASKNYSLVSKTQPQSNIFNIGFDLTRNKADISALEVTTGHGLLKQSYVDEEEEALNDTQPEQIRNLSAGSMVSDLPIAAPEDVENYSDELHKELDEKSVFLSSGYVAPTHTVVCSEIQMEDYAENTINEEFAAHISPSSDNDRSPHCPSLSTSKGSEGFSTPHQLDTDDDKHSKCHFTLQSENITGPEECTPDCCKENTHEEKFKDLCSSKVTGAYYAKGDMTKCFRSASRLNLWTEAPSYSTKHPESLEEVTLNEHRREIKGCVANTNEMQVYQGQVCYRYLEREAPRPVQSSDSDDDGLYGAVASSNLREGLDITVQANASDFVLLDISAKRGSAGHPDTDQSRLGTVAPASAQPYQCTTCDRAFSQRGSLNRHMRSHLGVRPYPCPQCPMTFSRQYRVTEHMRVHLRGCEDSQGTDPT</sequence>
<reference evidence="13" key="2">
    <citation type="submission" date="2025-08" db="UniProtKB">
        <authorList>
            <consortium name="Ensembl"/>
        </authorList>
    </citation>
    <scope>IDENTIFICATION</scope>
</reference>
<feature type="domain" description="C2H2-type" evidence="12">
    <location>
        <begin position="405"/>
        <end position="432"/>
    </location>
</feature>
<keyword evidence="14" id="KW-1185">Reference proteome</keyword>
<dbReference type="InterPro" id="IPR036236">
    <property type="entry name" value="Znf_C2H2_sf"/>
</dbReference>
<dbReference type="PANTHER" id="PTHR24408">
    <property type="entry name" value="ZINC FINGER PROTEIN"/>
    <property type="match status" value="1"/>
</dbReference>
<dbReference type="PROSITE" id="PS50157">
    <property type="entry name" value="ZINC_FINGER_C2H2_2"/>
    <property type="match status" value="2"/>
</dbReference>
<evidence type="ECO:0000256" key="1">
    <source>
        <dbReference type="ARBA" id="ARBA00004123"/>
    </source>
</evidence>
<dbReference type="GO" id="GO:0005634">
    <property type="term" value="C:nucleus"/>
    <property type="evidence" value="ECO:0007669"/>
    <property type="project" value="UniProtKB-SubCell"/>
</dbReference>
<feature type="compositionally biased region" description="Basic and acidic residues" evidence="11">
    <location>
        <begin position="1"/>
        <end position="28"/>
    </location>
</feature>
<dbReference type="GO" id="GO:0043565">
    <property type="term" value="F:sequence-specific DNA binding"/>
    <property type="evidence" value="ECO:0007669"/>
    <property type="project" value="TreeGrafter"/>
</dbReference>
<dbReference type="FunFam" id="3.30.160.60:FF:000446">
    <property type="entry name" value="Zinc finger protein"/>
    <property type="match status" value="1"/>
</dbReference>
<feature type="compositionally biased region" description="Polar residues" evidence="11">
    <location>
        <begin position="196"/>
        <end position="211"/>
    </location>
</feature>
<evidence type="ECO:0000256" key="3">
    <source>
        <dbReference type="ARBA" id="ARBA00022737"/>
    </source>
</evidence>